<dbReference type="EMBL" id="LWQS01000039">
    <property type="protein sequence ID" value="OAN47087.1"/>
    <property type="molecule type" value="Genomic_DNA"/>
</dbReference>
<protein>
    <submittedName>
        <fullName evidence="3">Uncharacterized protein</fullName>
    </submittedName>
</protein>
<dbReference type="Proteomes" id="UP000078287">
    <property type="component" value="Unassembled WGS sequence"/>
</dbReference>
<dbReference type="AlphaFoldDB" id="A0A178MG16"/>
<name>A0A178MG16_9CHLR</name>
<evidence type="ECO:0000313" key="3">
    <source>
        <dbReference type="EMBL" id="OAN47087.1"/>
    </source>
</evidence>
<feature type="region of interest" description="Disordered" evidence="1">
    <location>
        <begin position="1"/>
        <end position="26"/>
    </location>
</feature>
<dbReference type="RefSeq" id="WP_066784758.1">
    <property type="nucleotide sequence ID" value="NZ_LWQS01000039.1"/>
</dbReference>
<evidence type="ECO:0000256" key="2">
    <source>
        <dbReference type="SAM" id="Phobius"/>
    </source>
</evidence>
<keyword evidence="2" id="KW-0812">Transmembrane</keyword>
<proteinExistence type="predicted"/>
<gene>
    <name evidence="3" type="ORF">A6A03_10705</name>
</gene>
<keyword evidence="2" id="KW-0472">Membrane</keyword>
<accession>A0A178MG16</accession>
<sequence>MSMSSRSNRRRSNQRSSPVRRPVARTVEPPDYSREYAYVRQDLIWITIWGGLLTIGMIAASFVL</sequence>
<reference evidence="3 4" key="1">
    <citation type="submission" date="2016-04" db="EMBL/GenBank/DDBJ databases">
        <title>Chloroflexus islandicus sp. nov., a thermophilic filamentous anoxygenic phototrophic bacterium from geyser Strokkur (Iceland).</title>
        <authorList>
            <person name="Gaisin V.A."/>
            <person name="Kalashnikov A.M."/>
            <person name="Sukhacheva M.V."/>
            <person name="Grouzdev D.S."/>
            <person name="Ivanov T.M."/>
            <person name="Kuznetsov B."/>
            <person name="Gorlenko V.M."/>
        </authorList>
    </citation>
    <scope>NUCLEOTIDE SEQUENCE [LARGE SCALE GENOMIC DNA]</scope>
    <source>
        <strain evidence="4">isl-2</strain>
    </source>
</reference>
<evidence type="ECO:0000256" key="1">
    <source>
        <dbReference type="SAM" id="MobiDB-lite"/>
    </source>
</evidence>
<keyword evidence="4" id="KW-1185">Reference proteome</keyword>
<keyword evidence="2" id="KW-1133">Transmembrane helix</keyword>
<organism evidence="3 4">
    <name type="scientific">Chloroflexus islandicus</name>
    <dbReference type="NCBI Taxonomy" id="1707952"/>
    <lineage>
        <taxon>Bacteria</taxon>
        <taxon>Bacillati</taxon>
        <taxon>Chloroflexota</taxon>
        <taxon>Chloroflexia</taxon>
        <taxon>Chloroflexales</taxon>
        <taxon>Chloroflexineae</taxon>
        <taxon>Chloroflexaceae</taxon>
        <taxon>Chloroflexus</taxon>
    </lineage>
</organism>
<comment type="caution">
    <text evidence="3">The sequence shown here is derived from an EMBL/GenBank/DDBJ whole genome shotgun (WGS) entry which is preliminary data.</text>
</comment>
<evidence type="ECO:0000313" key="4">
    <source>
        <dbReference type="Proteomes" id="UP000078287"/>
    </source>
</evidence>
<feature type="transmembrane region" description="Helical" evidence="2">
    <location>
        <begin position="43"/>
        <end position="63"/>
    </location>
</feature>
<dbReference type="OrthoDB" id="166520at2"/>